<evidence type="ECO:0000256" key="17">
    <source>
        <dbReference type="SAM" id="MobiDB-lite"/>
    </source>
</evidence>
<organism evidence="19 20">
    <name type="scientific">Erinaceus europaeus</name>
    <name type="common">Western European hedgehog</name>
    <dbReference type="NCBI Taxonomy" id="9365"/>
    <lineage>
        <taxon>Eukaryota</taxon>
        <taxon>Metazoa</taxon>
        <taxon>Chordata</taxon>
        <taxon>Craniata</taxon>
        <taxon>Vertebrata</taxon>
        <taxon>Euteleostomi</taxon>
        <taxon>Mammalia</taxon>
        <taxon>Eutheria</taxon>
        <taxon>Laurasiatheria</taxon>
        <taxon>Eulipotyphla</taxon>
        <taxon>Erinaceidae</taxon>
        <taxon>Erinaceinae</taxon>
        <taxon>Erinaceus</taxon>
    </lineage>
</organism>
<evidence type="ECO:0000256" key="4">
    <source>
        <dbReference type="ARBA" id="ARBA00022538"/>
    </source>
</evidence>
<feature type="transmembrane region" description="Helical" evidence="18">
    <location>
        <begin position="144"/>
        <end position="166"/>
    </location>
</feature>
<keyword evidence="9" id="KW-0406">Ion transport</keyword>
<keyword evidence="7" id="KW-0630">Potassium</keyword>
<dbReference type="Proteomes" id="UP001652624">
    <property type="component" value="Chromosome 3"/>
</dbReference>
<evidence type="ECO:0000256" key="6">
    <source>
        <dbReference type="ARBA" id="ARBA00022826"/>
    </source>
</evidence>
<feature type="region of interest" description="Disordered" evidence="17">
    <location>
        <begin position="19"/>
        <end position="64"/>
    </location>
</feature>
<evidence type="ECO:0000256" key="14">
    <source>
        <dbReference type="ARBA" id="ARBA00034430"/>
    </source>
</evidence>
<protein>
    <recommendedName>
        <fullName evidence="15">Endosomal/lysosomal proton channel TMEM175</fullName>
    </recommendedName>
    <alternativeName>
        <fullName evidence="16">Potassium channel TMEM175</fullName>
    </alternativeName>
    <alternativeName>
        <fullName evidence="13">Transmembrane protein 175</fullName>
    </alternativeName>
</protein>
<keyword evidence="4" id="KW-0633">Potassium transport</keyword>
<dbReference type="PANTHER" id="PTHR31462">
    <property type="entry name" value="ENDOSOMAL/LYSOSOMAL POTASSIUM CHANNEL TMEM175"/>
    <property type="match status" value="1"/>
</dbReference>
<evidence type="ECO:0000256" key="10">
    <source>
        <dbReference type="ARBA" id="ARBA00023136"/>
    </source>
</evidence>
<dbReference type="GeneID" id="103126831"/>
<evidence type="ECO:0000256" key="13">
    <source>
        <dbReference type="ARBA" id="ARBA00030477"/>
    </source>
</evidence>
<comment type="subcellular location">
    <subcellularLocation>
        <location evidence="1">Membrane</location>
        <topology evidence="1">Multi-pass membrane protein</topology>
    </subcellularLocation>
</comment>
<sequence>MSKKDSTISLCALQAGIQPPSCGSEPQVPTGLIMSGSPTLEPPLDTQGDTSLSSRDEDVAGETQHSQRMLSFSDGLLSIIATVMILPVTHTEISPEQEFDKGVQKLLATRIAVYLMTFLIVTVAWAAHARLFQIVGKIDDTLALLNLACMMTITFLPFTFSLMVTFPEAPLGIFLFCMCVVAIGGVQMLIVLYAFHCPHLLSPYVQTSARRGLYRRHILGLVLRGPALCLLAAGFSLFFYPVSYLLMATVIFLPYVSKATHWCWGRLTGRRQPPAPHVDSSLDLSEALSKERVEAFSDGVYAIVATLLILDICPQPLQALPSAPASALKASAACVTSAVFPSVSSSARTTYQTPGRCRSGSAAAFWRRWVRRGPASWPISAPSPQWGCCGSRTTPCSCTCGGPRPPWGCSTRCRWPSWAAFHWPTSRRRPSHGGRGTSWGACGSAAPSPSWPASSSSPCGQRPCCAPGRRCGPRPGWAAPSTPSCSPSWHSTPAPACWPSLPPWSSAASVPPSSTSCSWPCPPPSCCCVCWCA</sequence>
<proteinExistence type="inferred from homology"/>
<evidence type="ECO:0000256" key="18">
    <source>
        <dbReference type="SAM" id="Phobius"/>
    </source>
</evidence>
<keyword evidence="10 18" id="KW-0472">Membrane</keyword>
<evidence type="ECO:0000256" key="5">
    <source>
        <dbReference type="ARBA" id="ARBA00022692"/>
    </source>
</evidence>
<comment type="similarity">
    <text evidence="2">Belongs to the TMEM175 family.</text>
</comment>
<evidence type="ECO:0000313" key="19">
    <source>
        <dbReference type="Proteomes" id="UP001652624"/>
    </source>
</evidence>
<evidence type="ECO:0000313" key="20">
    <source>
        <dbReference type="RefSeq" id="XP_060044369.1"/>
    </source>
</evidence>
<feature type="transmembrane region" description="Helical" evidence="18">
    <location>
        <begin position="111"/>
        <end position="132"/>
    </location>
</feature>
<evidence type="ECO:0000256" key="9">
    <source>
        <dbReference type="ARBA" id="ARBA00023065"/>
    </source>
</evidence>
<keyword evidence="5 18" id="KW-0812">Transmembrane</keyword>
<evidence type="ECO:0000256" key="2">
    <source>
        <dbReference type="ARBA" id="ARBA00006920"/>
    </source>
</evidence>
<gene>
    <name evidence="20" type="primary">TMEM175</name>
</gene>
<evidence type="ECO:0000256" key="7">
    <source>
        <dbReference type="ARBA" id="ARBA00022958"/>
    </source>
</evidence>
<evidence type="ECO:0000256" key="16">
    <source>
        <dbReference type="ARBA" id="ARBA00044317"/>
    </source>
</evidence>
<evidence type="ECO:0000256" key="12">
    <source>
        <dbReference type="ARBA" id="ARBA00024169"/>
    </source>
</evidence>
<keyword evidence="6" id="KW-0631">Potassium channel</keyword>
<evidence type="ECO:0000256" key="15">
    <source>
        <dbReference type="ARBA" id="ARBA00034544"/>
    </source>
</evidence>
<keyword evidence="11" id="KW-0407">Ion channel</keyword>
<dbReference type="Pfam" id="PF06736">
    <property type="entry name" value="TMEM175"/>
    <property type="match status" value="2"/>
</dbReference>
<keyword evidence="3" id="KW-0813">Transport</keyword>
<keyword evidence="19" id="KW-1185">Reference proteome</keyword>
<feature type="transmembrane region" description="Helical" evidence="18">
    <location>
        <begin position="72"/>
        <end position="91"/>
    </location>
</feature>
<keyword evidence="8 18" id="KW-1133">Transmembrane helix</keyword>
<name>A0ABM3X6C8_ERIEU</name>
<feature type="transmembrane region" description="Helical" evidence="18">
    <location>
        <begin position="217"/>
        <end position="238"/>
    </location>
</feature>
<dbReference type="RefSeq" id="XP_060044369.1">
    <property type="nucleotide sequence ID" value="XM_060188386.1"/>
</dbReference>
<reference evidence="20" key="1">
    <citation type="submission" date="2025-08" db="UniProtKB">
        <authorList>
            <consortium name="RefSeq"/>
        </authorList>
    </citation>
    <scope>IDENTIFICATION</scope>
</reference>
<evidence type="ECO:0000256" key="3">
    <source>
        <dbReference type="ARBA" id="ARBA00022448"/>
    </source>
</evidence>
<feature type="transmembrane region" description="Helical" evidence="18">
    <location>
        <begin position="172"/>
        <end position="196"/>
    </location>
</feature>
<comment type="catalytic activity">
    <reaction evidence="12">
        <text>H(+)(in) = H(+)(out)</text>
        <dbReference type="Rhea" id="RHEA:34979"/>
        <dbReference type="ChEBI" id="CHEBI:15378"/>
    </reaction>
</comment>
<accession>A0ABM3X6C8</accession>
<evidence type="ECO:0000256" key="11">
    <source>
        <dbReference type="ARBA" id="ARBA00023303"/>
    </source>
</evidence>
<comment type="catalytic activity">
    <reaction evidence="14">
        <text>K(+)(in) = K(+)(out)</text>
        <dbReference type="Rhea" id="RHEA:29463"/>
        <dbReference type="ChEBI" id="CHEBI:29103"/>
    </reaction>
</comment>
<evidence type="ECO:0000256" key="8">
    <source>
        <dbReference type="ARBA" id="ARBA00022989"/>
    </source>
</evidence>
<dbReference type="PANTHER" id="PTHR31462:SF5">
    <property type="entry name" value="ENDOSOMAL_LYSOSOMAL PROTON CHANNEL TMEM175"/>
    <property type="match status" value="1"/>
</dbReference>
<dbReference type="InterPro" id="IPR010617">
    <property type="entry name" value="TMEM175-like"/>
</dbReference>
<evidence type="ECO:0000256" key="1">
    <source>
        <dbReference type="ARBA" id="ARBA00004141"/>
    </source>
</evidence>